<dbReference type="Proteomes" id="UP000250235">
    <property type="component" value="Unassembled WGS sequence"/>
</dbReference>
<reference evidence="1 2" key="1">
    <citation type="journal article" date="2015" name="Proc. Natl. Acad. Sci. U.S.A.">
        <title>The resurrection genome of Boea hygrometrica: A blueprint for survival of dehydration.</title>
        <authorList>
            <person name="Xiao L."/>
            <person name="Yang G."/>
            <person name="Zhang L."/>
            <person name="Yang X."/>
            <person name="Zhao S."/>
            <person name="Ji Z."/>
            <person name="Zhou Q."/>
            <person name="Hu M."/>
            <person name="Wang Y."/>
            <person name="Chen M."/>
            <person name="Xu Y."/>
            <person name="Jin H."/>
            <person name="Xiao X."/>
            <person name="Hu G."/>
            <person name="Bao F."/>
            <person name="Hu Y."/>
            <person name="Wan P."/>
            <person name="Li L."/>
            <person name="Deng X."/>
            <person name="Kuang T."/>
            <person name="Xiang C."/>
            <person name="Zhu J.K."/>
            <person name="Oliver M.J."/>
            <person name="He Y."/>
        </authorList>
    </citation>
    <scope>NUCLEOTIDE SEQUENCE [LARGE SCALE GENOMIC DNA]</scope>
    <source>
        <strain evidence="2">cv. XS01</strain>
    </source>
</reference>
<evidence type="ECO:0000313" key="1">
    <source>
        <dbReference type="EMBL" id="KZV23828.1"/>
    </source>
</evidence>
<dbReference type="AlphaFoldDB" id="A0A2Z7AQY5"/>
<sequence>MKRRRAEESADGLALMTSSVISSQSADGLSPAVASYCSPADGIKATTESWEPKDINNSSTARSDEWKDSQWPRGILSTWELPTHLQYTVPDANRKLHLLLPTHEMWELPTPLIAANKPSREMRDTGVTRSASEGHGNYPLGLEYSILTTQGRFLRPPHQLQANVRKAISNEASQQEEPNATTLTSIGSVYRRQSKNIRSCNRSHPKPKQISTNSNDVAENYCRNWTCHPLLTAEQLTNICSQRNIRSLTQLKLT</sequence>
<proteinExistence type="predicted"/>
<keyword evidence="2" id="KW-1185">Reference proteome</keyword>
<name>A0A2Z7AQY5_9LAMI</name>
<evidence type="ECO:0000313" key="2">
    <source>
        <dbReference type="Proteomes" id="UP000250235"/>
    </source>
</evidence>
<protein>
    <submittedName>
        <fullName evidence="1">Aluminum-activated malate transporter 1-like</fullName>
    </submittedName>
</protein>
<accession>A0A2Z7AQY5</accession>
<gene>
    <name evidence="1" type="ORF">F511_31175</name>
</gene>
<dbReference type="EMBL" id="KV013368">
    <property type="protein sequence ID" value="KZV23828.1"/>
    <property type="molecule type" value="Genomic_DNA"/>
</dbReference>
<organism evidence="1 2">
    <name type="scientific">Dorcoceras hygrometricum</name>
    <dbReference type="NCBI Taxonomy" id="472368"/>
    <lineage>
        <taxon>Eukaryota</taxon>
        <taxon>Viridiplantae</taxon>
        <taxon>Streptophyta</taxon>
        <taxon>Embryophyta</taxon>
        <taxon>Tracheophyta</taxon>
        <taxon>Spermatophyta</taxon>
        <taxon>Magnoliopsida</taxon>
        <taxon>eudicotyledons</taxon>
        <taxon>Gunneridae</taxon>
        <taxon>Pentapetalae</taxon>
        <taxon>asterids</taxon>
        <taxon>lamiids</taxon>
        <taxon>Lamiales</taxon>
        <taxon>Gesneriaceae</taxon>
        <taxon>Didymocarpoideae</taxon>
        <taxon>Trichosporeae</taxon>
        <taxon>Loxocarpinae</taxon>
        <taxon>Dorcoceras</taxon>
    </lineage>
</organism>